<evidence type="ECO:0000256" key="1">
    <source>
        <dbReference type="SAM" id="MobiDB-lite"/>
    </source>
</evidence>
<organism evidence="2 3">
    <name type="scientific">Pandoravirus celtis</name>
    <dbReference type="NCBI Taxonomy" id="2568002"/>
    <lineage>
        <taxon>Viruses</taxon>
        <taxon>Pandoravirus</taxon>
    </lineage>
</organism>
<evidence type="ECO:0000313" key="2">
    <source>
        <dbReference type="EMBL" id="QBZ81319.1"/>
    </source>
</evidence>
<feature type="region of interest" description="Disordered" evidence="1">
    <location>
        <begin position="79"/>
        <end position="113"/>
    </location>
</feature>
<protein>
    <submittedName>
        <fullName evidence="2">Uncharacterized protein</fullName>
    </submittedName>
</protein>
<proteinExistence type="predicted"/>
<name>A0A4D6EJF7_9VIRU</name>
<accession>A0A4D6EJF7</accession>
<dbReference type="EMBL" id="MK174290">
    <property type="protein sequence ID" value="QBZ81319.1"/>
    <property type="molecule type" value="Genomic_DNA"/>
</dbReference>
<sequence length="282" mass="32038">MSHSLATRLRRRSAHCSWTKRPAGAYISRPLAAPPSWNPLDSKYNPRGGSRWPQTYNRLRARPTGAAFASRRIVSPCGIDRRSRHPTRTSHSRRRPAVDGHRHGRCSRPRRKSHHLGTAACRLSARRFGHRARHRLWPSRPLGRDGGDRRRDPMDHVHFRSYVTLLPAMFVGRRCASVVCDALILGIRGRHLAEAILDRVAWIRSCRHHHQLGMRDTISPFALVDFHRGLLAQRLVDGDMGAIRRTCLSSYRFARDDAKPCPTAGARPILRGLNSPHDCDVD</sequence>
<feature type="compositionally biased region" description="Basic residues" evidence="1">
    <location>
        <begin position="82"/>
        <end position="95"/>
    </location>
</feature>
<gene>
    <name evidence="2" type="ORF">pclt_cds_733</name>
</gene>
<feature type="compositionally biased region" description="Basic residues" evidence="1">
    <location>
        <begin position="102"/>
        <end position="113"/>
    </location>
</feature>
<evidence type="ECO:0000313" key="3">
    <source>
        <dbReference type="Proteomes" id="UP001237152"/>
    </source>
</evidence>
<reference evidence="2" key="1">
    <citation type="journal article" date="2019" name="Front. Microbiol.">
        <title>Pandoravirus Celtis Illustrates the Microevolution Processes at Work in the Giant Pandoraviridae Genomes.</title>
        <authorList>
            <person name="Legendre M."/>
            <person name="Alempic J.M."/>
            <person name="Philippe N."/>
            <person name="Lartigue A."/>
            <person name="Jeudy S."/>
            <person name="Poirot O."/>
            <person name="Ta N.T."/>
            <person name="Nin S."/>
            <person name="Coute Y."/>
            <person name="Abergel C."/>
            <person name="Claverie J.M."/>
        </authorList>
    </citation>
    <scope>NUCLEOTIDE SEQUENCE</scope>
</reference>
<dbReference type="Proteomes" id="UP001237152">
    <property type="component" value="Segment"/>
</dbReference>